<evidence type="ECO:0000259" key="4">
    <source>
        <dbReference type="PROSITE" id="PS50002"/>
    </source>
</evidence>
<organism evidence="6 7">
    <name type="scientific">Pseudolycoriella hygida</name>
    <dbReference type="NCBI Taxonomy" id="35572"/>
    <lineage>
        <taxon>Eukaryota</taxon>
        <taxon>Metazoa</taxon>
        <taxon>Ecdysozoa</taxon>
        <taxon>Arthropoda</taxon>
        <taxon>Hexapoda</taxon>
        <taxon>Insecta</taxon>
        <taxon>Pterygota</taxon>
        <taxon>Neoptera</taxon>
        <taxon>Endopterygota</taxon>
        <taxon>Diptera</taxon>
        <taxon>Nematocera</taxon>
        <taxon>Sciaroidea</taxon>
        <taxon>Sciaridae</taxon>
        <taxon>Pseudolycoriella</taxon>
    </lineage>
</organism>
<comment type="caution">
    <text evidence="6">The sequence shown here is derived from an EMBL/GenBank/DDBJ whole genome shotgun (WGS) entry which is preliminary data.</text>
</comment>
<dbReference type="Gene3D" id="2.30.30.40">
    <property type="entry name" value="SH3 Domains"/>
    <property type="match status" value="1"/>
</dbReference>
<sequence length="1436" mass="162149">MNANQTFKSSAISSIFAFVFDFHFAKNERLDSPSSFGSVAFCISINTLVNSTPTTRLRLTIDKFRSTMSSDQKTNSLYGTVAGRQSITPPSEGGSDHSDEWMDISDGEDDSKHKFVVVCERKKSNRPDWSSTVRDQRMNQQNPEYYEDHPQLIAVKHLYKQISKGDILISSESFIHKFLCFLAAILSLCDHVSIGPDVSHNNHSIVWNLELYISNSLTCVGCKPTNKGKSISSDNMRLLSSRKQNIKELFSSKNTKTIMLYSSVNIMHTLTLISCNWLWSSQIRLNFMVLRFPSKMNNHANNLCACAAKTHTHLYRPKLCKTQTILIDSLLFFSSFLFPYQNFVTRSHTDKQIHIYLHINRKLHSTPHYRTTNIEILITKNLIKIFSNFSKSLACSIPESIYSGNYTLVAIRDIRLSCRFQSSLGEGRNSCWFLFFGTTQVLNYFLSNNCLEVWTKVQRNRVNQGKKLILLANFNSCRTSERDDVDESSKEPHTETQRVSVYIDDSDHYYESLDPAGIVEEIDTQKTPVMNRTKSPLVNISNSVDNSASVVIGEDEYDSFDSDEDSEDDFKKSDSGVDISNTRLPEPPASTNQVYAFMQKLRSFSSLSKNLTKLTKRKSPSSSKSDSPQQQPQPYESTQFYVRNDYQNVDEKHRPKKGQTKTPKLGKKKEQPTDPYENFEFHSPRIPATPTTISSPVSDATASSQNLNSPIDDPSKLTRKKSKNGKSFKSKFRKSLGSESSNYLTSPIANASDGVGGSARSTFYISDSVDVDSGIFTSADKVTDATDASQRTVPAIEIQAAPEIPIRRSKRTSSSPELNRRKSSLGIRPNNPPPPPPPGEKKSTKSKRFGTTSWYAECGVFKADQLIEQAADSTPKMASKKERNTSTSSWYADAGLYQTSGASEASSSGSSGVSTGGECGPGDDNSHSMFLNEPLYQIYSAAKLESINKDIEDNSDGYEEISSSQRPDEEKKQVRPSALQLVGPKGPSRTLWCEIPEFLTIEFSVTLTSTEKRLQEAKFEILTSEASYLKSLTLLRTHFMNHPAFRDTNILSSQDRKTLFSFIISVQECSDRLLCDLENCWQDNIMLLGLSHSVYKHAEKYFSIYVAYCEHQGRLDRTLKRLKETKSVFCQTLETLENDPACCGLSLHSFLMLPMQRITRLPLLIVSQCNEAANRCEQAYEMEILSRQIEFPPNIRPLAIQPVGVPVPGTIPRSLVRRGELIHLVWRGDDGKLTFGKKFTKTSIYAFLFTDLLVLTKKRPDDTYTVFDYCSRSLLTVSSGDVIPQLPTKEITMAGKHLILMTLIENHDGKMIEMILSCSSETERQRWLHVTEPPLSENPDEKVYEQWDCPQVMAKHTYLGLQPDELNLDPGDVVNVTRKMADGWYHGERIRDGAQGWFPGNHTEEVASPHVRARNLKQRYRLLTFTAAYYESQKKK</sequence>
<feature type="region of interest" description="Disordered" evidence="3">
    <location>
        <begin position="793"/>
        <end position="847"/>
    </location>
</feature>
<dbReference type="Proteomes" id="UP001151699">
    <property type="component" value="Chromosome B"/>
</dbReference>
<dbReference type="PANTHER" id="PTHR12845">
    <property type="entry name" value="GUANINE NUCLEOTIDE EXCHANGE FACTOR"/>
    <property type="match status" value="1"/>
</dbReference>
<evidence type="ECO:0000256" key="2">
    <source>
        <dbReference type="PROSITE-ProRule" id="PRU00192"/>
    </source>
</evidence>
<dbReference type="PROSITE" id="PS50002">
    <property type="entry name" value="SH3"/>
    <property type="match status" value="1"/>
</dbReference>
<dbReference type="OrthoDB" id="27593at2759"/>
<dbReference type="SUPFAM" id="SSF50729">
    <property type="entry name" value="PH domain-like"/>
    <property type="match status" value="1"/>
</dbReference>
<feature type="compositionally biased region" description="Polar residues" evidence="3">
    <location>
        <begin position="635"/>
        <end position="647"/>
    </location>
</feature>
<gene>
    <name evidence="6" type="primary">Ngef</name>
    <name evidence="6" type="ORF">Bhyg_05701</name>
</gene>
<feature type="compositionally biased region" description="Polar residues" evidence="3">
    <location>
        <begin position="689"/>
        <end position="709"/>
    </location>
</feature>
<name>A0A9Q0S192_9DIPT</name>
<feature type="compositionally biased region" description="Low complexity" evidence="3">
    <location>
        <begin position="794"/>
        <end position="804"/>
    </location>
</feature>
<feature type="domain" description="DH" evidence="5">
    <location>
        <begin position="1013"/>
        <end position="1165"/>
    </location>
</feature>
<dbReference type="InterPro" id="IPR000219">
    <property type="entry name" value="DH_dom"/>
</dbReference>
<accession>A0A9Q0S192</accession>
<feature type="compositionally biased region" description="Polar residues" evidence="3">
    <location>
        <begin position="739"/>
        <end position="749"/>
    </location>
</feature>
<dbReference type="InterPro" id="IPR047271">
    <property type="entry name" value="Ephexin-like"/>
</dbReference>
<proteinExistence type="predicted"/>
<dbReference type="InterPro" id="IPR047270">
    <property type="entry name" value="PH_ephexin"/>
</dbReference>
<dbReference type="CDD" id="cd11793">
    <property type="entry name" value="SH3_ephexin1_like"/>
    <property type="match status" value="1"/>
</dbReference>
<dbReference type="CDD" id="cd00160">
    <property type="entry name" value="RhoGEF"/>
    <property type="match status" value="1"/>
</dbReference>
<dbReference type="GO" id="GO:0005085">
    <property type="term" value="F:guanyl-nucleotide exchange factor activity"/>
    <property type="evidence" value="ECO:0007669"/>
    <property type="project" value="InterPro"/>
</dbReference>
<dbReference type="EMBL" id="WJQU01000002">
    <property type="protein sequence ID" value="KAJ6640769.1"/>
    <property type="molecule type" value="Genomic_DNA"/>
</dbReference>
<dbReference type="SUPFAM" id="SSF48065">
    <property type="entry name" value="DBL homology domain (DH-domain)"/>
    <property type="match status" value="1"/>
</dbReference>
<evidence type="ECO:0000256" key="1">
    <source>
        <dbReference type="ARBA" id="ARBA00022443"/>
    </source>
</evidence>
<feature type="domain" description="SH3" evidence="4">
    <location>
        <begin position="1347"/>
        <end position="1408"/>
    </location>
</feature>
<dbReference type="SMART" id="SM00326">
    <property type="entry name" value="SH3"/>
    <property type="match status" value="1"/>
</dbReference>
<evidence type="ECO:0000259" key="5">
    <source>
        <dbReference type="PROSITE" id="PS50010"/>
    </source>
</evidence>
<feature type="region of interest" description="Disordered" evidence="3">
    <location>
        <begin position="900"/>
        <end position="927"/>
    </location>
</feature>
<feature type="compositionally biased region" description="Low complexity" evidence="3">
    <location>
        <begin position="620"/>
        <end position="634"/>
    </location>
</feature>
<feature type="region of interest" description="Disordered" evidence="3">
    <location>
        <begin position="558"/>
        <end position="590"/>
    </location>
</feature>
<reference evidence="6" key="1">
    <citation type="submission" date="2022-07" db="EMBL/GenBank/DDBJ databases">
        <authorList>
            <person name="Trinca V."/>
            <person name="Uliana J.V.C."/>
            <person name="Torres T.T."/>
            <person name="Ward R.J."/>
            <person name="Monesi N."/>
        </authorList>
    </citation>
    <scope>NUCLEOTIDE SEQUENCE</scope>
    <source>
        <strain evidence="6">HSMRA1968</strain>
        <tissue evidence="6">Whole embryos</tissue>
    </source>
</reference>
<dbReference type="Gene3D" id="2.30.29.30">
    <property type="entry name" value="Pleckstrin-homology domain (PH domain)/Phosphotyrosine-binding domain (PTB)"/>
    <property type="match status" value="1"/>
</dbReference>
<feature type="region of interest" description="Disordered" evidence="3">
    <location>
        <begin position="954"/>
        <end position="977"/>
    </location>
</feature>
<protein>
    <submittedName>
        <fullName evidence="6">Ephexin-1</fullName>
    </submittedName>
</protein>
<dbReference type="PROSITE" id="PS50010">
    <property type="entry name" value="DH_2"/>
    <property type="match status" value="1"/>
</dbReference>
<dbReference type="InterPro" id="IPR011993">
    <property type="entry name" value="PH-like_dom_sf"/>
</dbReference>
<feature type="compositionally biased region" description="Acidic residues" evidence="3">
    <location>
        <begin position="558"/>
        <end position="568"/>
    </location>
</feature>
<dbReference type="SUPFAM" id="SSF50044">
    <property type="entry name" value="SH3-domain"/>
    <property type="match status" value="1"/>
</dbReference>
<evidence type="ECO:0000313" key="6">
    <source>
        <dbReference type="EMBL" id="KAJ6640769.1"/>
    </source>
</evidence>
<dbReference type="Pfam" id="PF00018">
    <property type="entry name" value="SH3_1"/>
    <property type="match status" value="1"/>
</dbReference>
<dbReference type="InterPro" id="IPR035899">
    <property type="entry name" value="DBL_dom_sf"/>
</dbReference>
<dbReference type="InterPro" id="IPR001452">
    <property type="entry name" value="SH3_domain"/>
</dbReference>
<keyword evidence="1 2" id="KW-0728">SH3 domain</keyword>
<dbReference type="Gene3D" id="1.20.900.10">
    <property type="entry name" value="Dbl homology (DH) domain"/>
    <property type="match status" value="1"/>
</dbReference>
<dbReference type="SMART" id="SM00325">
    <property type="entry name" value="RhoGEF"/>
    <property type="match status" value="1"/>
</dbReference>
<feature type="region of interest" description="Disordered" evidence="3">
    <location>
        <begin position="612"/>
        <end position="756"/>
    </location>
</feature>
<feature type="compositionally biased region" description="Polar residues" evidence="3">
    <location>
        <begin position="578"/>
        <end position="590"/>
    </location>
</feature>
<evidence type="ECO:0000256" key="3">
    <source>
        <dbReference type="SAM" id="MobiDB-lite"/>
    </source>
</evidence>
<keyword evidence="7" id="KW-1185">Reference proteome</keyword>
<feature type="compositionally biased region" description="Basic residues" evidence="3">
    <location>
        <begin position="654"/>
        <end position="667"/>
    </location>
</feature>
<dbReference type="Pfam" id="PF00621">
    <property type="entry name" value="RhoGEF"/>
    <property type="match status" value="1"/>
</dbReference>
<feature type="region of interest" description="Disordered" evidence="3">
    <location>
        <begin position="81"/>
        <end position="107"/>
    </location>
</feature>
<evidence type="ECO:0000313" key="7">
    <source>
        <dbReference type="Proteomes" id="UP001151699"/>
    </source>
</evidence>
<dbReference type="CDD" id="cd01221">
    <property type="entry name" value="PH_ephexin"/>
    <property type="match status" value="1"/>
</dbReference>
<dbReference type="InterPro" id="IPR036028">
    <property type="entry name" value="SH3-like_dom_sf"/>
</dbReference>
<feature type="compositionally biased region" description="Basic residues" evidence="3">
    <location>
        <begin position="717"/>
        <end position="734"/>
    </location>
</feature>
<dbReference type="PANTHER" id="PTHR12845:SF5">
    <property type="entry name" value="EPHEXIN, ISOFORM D"/>
    <property type="match status" value="1"/>
</dbReference>
<feature type="compositionally biased region" description="Low complexity" evidence="3">
    <location>
        <begin position="900"/>
        <end position="913"/>
    </location>
</feature>